<evidence type="ECO:0008006" key="3">
    <source>
        <dbReference type="Google" id="ProtNLM"/>
    </source>
</evidence>
<name>A0ABR3XNR8_9EURO</name>
<protein>
    <recommendedName>
        <fullName evidence="3">Anaphase-promoting complex subunit 1</fullName>
    </recommendedName>
</protein>
<sequence>MLYASSAGRGLIRYFFLHGNHGAPPLPESLIVEASVVLYDHSGNVLYGKESENSPKKYHFENGKITHVDGDDSALIPVRQLTEPILKNVSVPTLITSELPSTESNVCCSDAYQILVVSVLGRSDCQPSLDDRNYTMTMMQVFVPCFVRAISLTSAGYRPGNVRDIARDVAAYMESIDSTHEFNKFLELYRERYIRKPVEYHGQILETCLLYMLKMPFDLVSSINYRLIRY</sequence>
<proteinExistence type="predicted"/>
<comment type="caution">
    <text evidence="1">The sequence shown here is derived from an EMBL/GenBank/DDBJ whole genome shotgun (WGS) entry which is preliminary data.</text>
</comment>
<evidence type="ECO:0000313" key="2">
    <source>
        <dbReference type="Proteomes" id="UP001583193"/>
    </source>
</evidence>
<gene>
    <name evidence="1" type="ORF">Plec18167_004962</name>
</gene>
<organism evidence="1 2">
    <name type="scientific">Paecilomyces lecythidis</name>
    <dbReference type="NCBI Taxonomy" id="3004212"/>
    <lineage>
        <taxon>Eukaryota</taxon>
        <taxon>Fungi</taxon>
        <taxon>Dikarya</taxon>
        <taxon>Ascomycota</taxon>
        <taxon>Pezizomycotina</taxon>
        <taxon>Eurotiomycetes</taxon>
        <taxon>Eurotiomycetidae</taxon>
        <taxon>Eurotiales</taxon>
        <taxon>Thermoascaceae</taxon>
        <taxon>Paecilomyces</taxon>
    </lineage>
</organism>
<dbReference type="EMBL" id="JAVDPF010000014">
    <property type="protein sequence ID" value="KAL1877273.1"/>
    <property type="molecule type" value="Genomic_DNA"/>
</dbReference>
<keyword evidence="2" id="KW-1185">Reference proteome</keyword>
<reference evidence="1 2" key="1">
    <citation type="journal article" date="2024" name="IMA Fungus">
        <title>IMA Genome - F19 : A genome assembly and annotation guide to empower mycologists, including annotated draft genome sequences of Ceratocystis pirilliformis, Diaporthe australafricana, Fusarium ophioides, Paecilomyces lecythidis, and Sporothrix stenoceras.</title>
        <authorList>
            <person name="Aylward J."/>
            <person name="Wilson A.M."/>
            <person name="Visagie C.M."/>
            <person name="Spraker J."/>
            <person name="Barnes I."/>
            <person name="Buitendag C."/>
            <person name="Ceriani C."/>
            <person name="Del Mar Angel L."/>
            <person name="du Plessis D."/>
            <person name="Fuchs T."/>
            <person name="Gasser K."/>
            <person name="Kramer D."/>
            <person name="Li W."/>
            <person name="Munsamy K."/>
            <person name="Piso A."/>
            <person name="Price J.L."/>
            <person name="Sonnekus B."/>
            <person name="Thomas C."/>
            <person name="van der Nest A."/>
            <person name="van Dijk A."/>
            <person name="van Heerden A."/>
            <person name="van Vuuren N."/>
            <person name="Yilmaz N."/>
            <person name="Duong T.A."/>
            <person name="van der Merwe N.A."/>
            <person name="Wingfield M.J."/>
            <person name="Wingfield B.D."/>
        </authorList>
    </citation>
    <scope>NUCLEOTIDE SEQUENCE [LARGE SCALE GENOMIC DNA]</scope>
    <source>
        <strain evidence="1 2">CMW 18167</strain>
    </source>
</reference>
<dbReference type="Proteomes" id="UP001583193">
    <property type="component" value="Unassembled WGS sequence"/>
</dbReference>
<accession>A0ABR3XNR8</accession>
<evidence type="ECO:0000313" key="1">
    <source>
        <dbReference type="EMBL" id="KAL1877273.1"/>
    </source>
</evidence>